<dbReference type="AlphaFoldDB" id="A0A087TX05"/>
<keyword evidence="2" id="KW-1185">Reference proteome</keyword>
<reference evidence="1 2" key="1">
    <citation type="submission" date="2013-11" db="EMBL/GenBank/DDBJ databases">
        <title>Genome sequencing of Stegodyphus mimosarum.</title>
        <authorList>
            <person name="Bechsgaard J."/>
        </authorList>
    </citation>
    <scope>NUCLEOTIDE SEQUENCE [LARGE SCALE GENOMIC DNA]</scope>
</reference>
<sequence>MRTALRHPELSQLCVPHSHFLRRRSTSLRQLVDYPLPRVQMCTVLAWNTPKYHYAFDFLR</sequence>
<evidence type="ECO:0000313" key="1">
    <source>
        <dbReference type="EMBL" id="KFM69644.1"/>
    </source>
</evidence>
<dbReference type="EMBL" id="KK117136">
    <property type="protein sequence ID" value="KFM69644.1"/>
    <property type="molecule type" value="Genomic_DNA"/>
</dbReference>
<proteinExistence type="predicted"/>
<organism evidence="1 2">
    <name type="scientific">Stegodyphus mimosarum</name>
    <name type="common">African social velvet spider</name>
    <dbReference type="NCBI Taxonomy" id="407821"/>
    <lineage>
        <taxon>Eukaryota</taxon>
        <taxon>Metazoa</taxon>
        <taxon>Ecdysozoa</taxon>
        <taxon>Arthropoda</taxon>
        <taxon>Chelicerata</taxon>
        <taxon>Arachnida</taxon>
        <taxon>Araneae</taxon>
        <taxon>Araneomorphae</taxon>
        <taxon>Entelegynae</taxon>
        <taxon>Eresoidea</taxon>
        <taxon>Eresidae</taxon>
        <taxon>Stegodyphus</taxon>
    </lineage>
</organism>
<protein>
    <submittedName>
        <fullName evidence="1">Uncharacterized protein</fullName>
    </submittedName>
</protein>
<dbReference type="Proteomes" id="UP000054359">
    <property type="component" value="Unassembled WGS sequence"/>
</dbReference>
<gene>
    <name evidence="1" type="ORF">X975_10713</name>
</gene>
<accession>A0A087TX05</accession>
<name>A0A087TX05_STEMI</name>
<feature type="non-terminal residue" evidence="1">
    <location>
        <position position="60"/>
    </location>
</feature>
<evidence type="ECO:0000313" key="2">
    <source>
        <dbReference type="Proteomes" id="UP000054359"/>
    </source>
</evidence>